<dbReference type="Proteomes" id="UP001324427">
    <property type="component" value="Unassembled WGS sequence"/>
</dbReference>
<evidence type="ECO:0000313" key="2">
    <source>
        <dbReference type="Proteomes" id="UP001324427"/>
    </source>
</evidence>
<sequence length="98" mass="10850">MDRYLEESVGLSVTVDVLQKKLVNVGTRTKSGAPSHILAKSWEPYSNLADDTSSHCLELLSHYLVEIGRTKPDDPVFQLPGFTLADPLQDVGEDEVEH</sequence>
<protein>
    <submittedName>
        <fullName evidence="1">Uncharacterized protein</fullName>
    </submittedName>
</protein>
<comment type="caution">
    <text evidence="1">The sequence shown here is derived from an EMBL/GenBank/DDBJ whole genome shotgun (WGS) entry which is preliminary data.</text>
</comment>
<evidence type="ECO:0000313" key="1">
    <source>
        <dbReference type="EMBL" id="KAK4543858.1"/>
    </source>
</evidence>
<proteinExistence type="predicted"/>
<organism evidence="1 2">
    <name type="scientific">Oleoguttula mirabilis</name>
    <dbReference type="NCBI Taxonomy" id="1507867"/>
    <lineage>
        <taxon>Eukaryota</taxon>
        <taxon>Fungi</taxon>
        <taxon>Dikarya</taxon>
        <taxon>Ascomycota</taxon>
        <taxon>Pezizomycotina</taxon>
        <taxon>Dothideomycetes</taxon>
        <taxon>Dothideomycetidae</taxon>
        <taxon>Mycosphaerellales</taxon>
        <taxon>Teratosphaeriaceae</taxon>
        <taxon>Oleoguttula</taxon>
    </lineage>
</organism>
<dbReference type="AlphaFoldDB" id="A0AAV9JEX4"/>
<name>A0AAV9JEX4_9PEZI</name>
<dbReference type="EMBL" id="JAVFHQ010000029">
    <property type="protein sequence ID" value="KAK4543858.1"/>
    <property type="molecule type" value="Genomic_DNA"/>
</dbReference>
<keyword evidence="2" id="KW-1185">Reference proteome</keyword>
<gene>
    <name evidence="1" type="ORF">LTR36_004891</name>
</gene>
<accession>A0AAV9JEX4</accession>
<reference evidence="1 2" key="1">
    <citation type="submission" date="2021-11" db="EMBL/GenBank/DDBJ databases">
        <title>Black yeast isolated from Biological Soil Crust.</title>
        <authorList>
            <person name="Kurbessoian T."/>
        </authorList>
    </citation>
    <scope>NUCLEOTIDE SEQUENCE [LARGE SCALE GENOMIC DNA]</scope>
    <source>
        <strain evidence="1 2">CCFEE 5522</strain>
    </source>
</reference>